<evidence type="ECO:0000313" key="5">
    <source>
        <dbReference type="Proteomes" id="UP000002710"/>
    </source>
</evidence>
<dbReference type="Pfam" id="PF00005">
    <property type="entry name" value="ABC_tran"/>
    <property type="match status" value="2"/>
</dbReference>
<accession>Q313P0</accession>
<dbReference type="Proteomes" id="UP000002710">
    <property type="component" value="Chromosome"/>
</dbReference>
<dbReference type="HOGENOM" id="CLU_000604_45_2_7"/>
<dbReference type="EMBL" id="CP000112">
    <property type="protein sequence ID" value="ABB37856.1"/>
    <property type="molecule type" value="Genomic_DNA"/>
</dbReference>
<keyword evidence="2" id="KW-0067">ATP-binding</keyword>
<dbReference type="PANTHER" id="PTHR43158:SF2">
    <property type="entry name" value="SKFA PEPTIDE EXPORT ATP-BINDING PROTEIN SKFE"/>
    <property type="match status" value="1"/>
</dbReference>
<dbReference type="InterPro" id="IPR017871">
    <property type="entry name" value="ABC_transporter-like_CS"/>
</dbReference>
<dbReference type="Gene3D" id="3.40.50.300">
    <property type="entry name" value="P-loop containing nucleotide triphosphate hydrolases"/>
    <property type="match status" value="2"/>
</dbReference>
<dbReference type="SMART" id="SM00382">
    <property type="entry name" value="AAA"/>
    <property type="match status" value="2"/>
</dbReference>
<protein>
    <submittedName>
        <fullName evidence="4">ABC transporter related protein</fullName>
    </submittedName>
</protein>
<dbReference type="PANTHER" id="PTHR43158">
    <property type="entry name" value="SKFA PEPTIDE EXPORT ATP-BINDING PROTEIN SKFE"/>
    <property type="match status" value="1"/>
</dbReference>
<gene>
    <name evidence="4" type="ordered locus">Dde_1055</name>
</gene>
<evidence type="ECO:0000259" key="3">
    <source>
        <dbReference type="PROSITE" id="PS50893"/>
    </source>
</evidence>
<dbReference type="DNASU" id="3755480"/>
<keyword evidence="5" id="KW-1185">Reference proteome</keyword>
<dbReference type="PROSITE" id="PS00211">
    <property type="entry name" value="ABC_TRANSPORTER_1"/>
    <property type="match status" value="1"/>
</dbReference>
<keyword evidence="1" id="KW-0547">Nucleotide-binding</keyword>
<dbReference type="KEGG" id="dde:Dde_1055"/>
<dbReference type="PROSITE" id="PS50893">
    <property type="entry name" value="ABC_TRANSPORTER_2"/>
    <property type="match status" value="2"/>
</dbReference>
<evidence type="ECO:0000256" key="2">
    <source>
        <dbReference type="ARBA" id="ARBA00022840"/>
    </source>
</evidence>
<dbReference type="InterPro" id="IPR003593">
    <property type="entry name" value="AAA+_ATPase"/>
</dbReference>
<dbReference type="AlphaFoldDB" id="Q313P0"/>
<feature type="domain" description="ABC transporter" evidence="3">
    <location>
        <begin position="8"/>
        <end position="251"/>
    </location>
</feature>
<dbReference type="InterPro" id="IPR027417">
    <property type="entry name" value="P-loop_NTPase"/>
</dbReference>
<dbReference type="SUPFAM" id="SSF52540">
    <property type="entry name" value="P-loop containing nucleoside triphosphate hydrolases"/>
    <property type="match status" value="2"/>
</dbReference>
<evidence type="ECO:0000256" key="1">
    <source>
        <dbReference type="ARBA" id="ARBA00022741"/>
    </source>
</evidence>
<dbReference type="GO" id="GO:0016887">
    <property type="term" value="F:ATP hydrolysis activity"/>
    <property type="evidence" value="ECO:0007669"/>
    <property type="project" value="InterPro"/>
</dbReference>
<dbReference type="GO" id="GO:0005524">
    <property type="term" value="F:ATP binding"/>
    <property type="evidence" value="ECO:0007669"/>
    <property type="project" value="UniProtKB-KW"/>
</dbReference>
<feature type="domain" description="ABC transporter" evidence="3">
    <location>
        <begin position="277"/>
        <end position="514"/>
    </location>
</feature>
<dbReference type="STRING" id="207559.Dde_1055"/>
<evidence type="ECO:0000313" key="4">
    <source>
        <dbReference type="EMBL" id="ABB37856.1"/>
    </source>
</evidence>
<dbReference type="eggNOG" id="COG1129">
    <property type="taxonomic scope" value="Bacteria"/>
</dbReference>
<dbReference type="InterPro" id="IPR003439">
    <property type="entry name" value="ABC_transporter-like_ATP-bd"/>
</dbReference>
<dbReference type="RefSeq" id="WP_011367091.1">
    <property type="nucleotide sequence ID" value="NC_007519.1"/>
</dbReference>
<proteinExistence type="predicted"/>
<reference evidence="4 5" key="1">
    <citation type="journal article" date="2011" name="J. Bacteriol.">
        <title>Complete genome sequence and updated annotation of Desulfovibrio alaskensis G20.</title>
        <authorList>
            <person name="Hauser L.J."/>
            <person name="Land M.L."/>
            <person name="Brown S.D."/>
            <person name="Larimer F."/>
            <person name="Keller K.L."/>
            <person name="Rapp-Giles B.J."/>
            <person name="Price M.N."/>
            <person name="Lin M."/>
            <person name="Bruce D.C."/>
            <person name="Detter J.C."/>
            <person name="Tapia R."/>
            <person name="Han C.S."/>
            <person name="Goodwin L.A."/>
            <person name="Cheng J.F."/>
            <person name="Pitluck S."/>
            <person name="Copeland A."/>
            <person name="Lucas S."/>
            <person name="Nolan M."/>
            <person name="Lapidus A.L."/>
            <person name="Palumbo A.V."/>
            <person name="Wall J.D."/>
        </authorList>
    </citation>
    <scope>NUCLEOTIDE SEQUENCE [LARGE SCALE GENOMIC DNA]</scope>
    <source>
        <strain evidence="5">ATCC BAA 1058 / DSM 17464 / G20</strain>
    </source>
</reference>
<name>Q313P0_OLEA2</name>
<organism evidence="4 5">
    <name type="scientific">Oleidesulfovibrio alaskensis (strain ATCC BAA-1058 / DSM 17464 / G20)</name>
    <name type="common">Desulfovibrio alaskensis</name>
    <dbReference type="NCBI Taxonomy" id="207559"/>
    <lineage>
        <taxon>Bacteria</taxon>
        <taxon>Pseudomonadati</taxon>
        <taxon>Thermodesulfobacteriota</taxon>
        <taxon>Desulfovibrionia</taxon>
        <taxon>Desulfovibrionales</taxon>
        <taxon>Desulfovibrionaceae</taxon>
        <taxon>Oleidesulfovibrio</taxon>
    </lineage>
</organism>
<sequence length="514" mass="55898">MTQNTPLFSMESVSVRHNSVPALDAVSWTLHRGAHCAVLGGNGAGKSTLLRLAAGAIRPDQHDGGTVLWFPRGSAEDSPIAVRTHCGLVSAEQQEHYLRRSWRITGEEIVLSGYFGTDMLYRPAGTAQRHAAARLAKALDAEHLMPVMLEAMSQGQLRKILLARAMVHSPQLLLLDEVCEGLDAAARREMLAAIDRAAALGTTVLMSGHRAGQFPDCIRQAVLLRQGRLVFTGGLHQALHLMRTTHQPLPAGASDTAAGQCSCCTPPPACAGAAPVVEIEHADVYLGRTPVLHDITWSILPGQNWVVRGPNGAGKSTLLRLLYGDQRQAWGGIVRWFGMAGPVPLEEVRRNVALVSDRVQALYGHDGYHSTRLELNGEELVHTGFYDSTGLWGKTPDAQQHAAALRWMDRLGIAALAGTDIRRMSYGTLRRFMLARALVRDPQLLILDEPLSGLDESARRIMLTTLSALMRSGRQLVLVTHHQEDIQPETTHELHLNAGRITYCGPVCPAGDTL</sequence>